<dbReference type="Proteomes" id="UP000321103">
    <property type="component" value="Unassembled WGS sequence"/>
</dbReference>
<organism evidence="5 6">
    <name type="scientific">Kocuria turfanensis</name>
    <dbReference type="NCBI Taxonomy" id="388357"/>
    <lineage>
        <taxon>Bacteria</taxon>
        <taxon>Bacillati</taxon>
        <taxon>Actinomycetota</taxon>
        <taxon>Actinomycetes</taxon>
        <taxon>Micrococcales</taxon>
        <taxon>Micrococcaceae</taxon>
        <taxon>Kocuria</taxon>
    </lineage>
</organism>
<dbReference type="CDD" id="cd05907">
    <property type="entry name" value="VL_LC_FACS_like"/>
    <property type="match status" value="1"/>
</dbReference>
<evidence type="ECO:0000256" key="1">
    <source>
        <dbReference type="ARBA" id="ARBA00022741"/>
    </source>
</evidence>
<feature type="region of interest" description="Disordered" evidence="3">
    <location>
        <begin position="601"/>
        <end position="634"/>
    </location>
</feature>
<evidence type="ECO:0000256" key="3">
    <source>
        <dbReference type="SAM" id="MobiDB-lite"/>
    </source>
</evidence>
<evidence type="ECO:0000256" key="2">
    <source>
        <dbReference type="ARBA" id="ARBA00022840"/>
    </source>
</evidence>
<dbReference type="InterPro" id="IPR000873">
    <property type="entry name" value="AMP-dep_synth/lig_dom"/>
</dbReference>
<dbReference type="STRING" id="388357.GCA_001580365_00050"/>
<name>A0A512IEA4_9MICC</name>
<gene>
    <name evidence="5" type="ORF">KTU01_21200</name>
</gene>
<keyword evidence="2" id="KW-0067">ATP-binding</keyword>
<feature type="compositionally biased region" description="Basic and acidic residues" evidence="3">
    <location>
        <begin position="617"/>
        <end position="634"/>
    </location>
</feature>
<comment type="caution">
    <text evidence="5">The sequence shown here is derived from an EMBL/GenBank/DDBJ whole genome shotgun (WGS) entry which is preliminary data.</text>
</comment>
<protein>
    <submittedName>
        <fullName evidence="5">Long-chain-fatty-acid--CoA ligase</fullName>
    </submittedName>
</protein>
<dbReference type="GO" id="GO:0016020">
    <property type="term" value="C:membrane"/>
    <property type="evidence" value="ECO:0007669"/>
    <property type="project" value="TreeGrafter"/>
</dbReference>
<dbReference type="InterPro" id="IPR020845">
    <property type="entry name" value="AMP-binding_CS"/>
</dbReference>
<evidence type="ECO:0000313" key="5">
    <source>
        <dbReference type="EMBL" id="GEO95997.1"/>
    </source>
</evidence>
<accession>A0A512IEA4</accession>
<proteinExistence type="predicted"/>
<dbReference type="AlphaFoldDB" id="A0A512IEA4"/>
<dbReference type="Pfam" id="PF23562">
    <property type="entry name" value="AMP-binding_C_3"/>
    <property type="match status" value="1"/>
</dbReference>
<evidence type="ECO:0000313" key="6">
    <source>
        <dbReference type="Proteomes" id="UP000321103"/>
    </source>
</evidence>
<dbReference type="PANTHER" id="PTHR43272:SF33">
    <property type="entry name" value="AMP-BINDING DOMAIN-CONTAINING PROTEIN-RELATED"/>
    <property type="match status" value="1"/>
</dbReference>
<keyword evidence="5" id="KW-0436">Ligase</keyword>
<dbReference type="PANTHER" id="PTHR43272">
    <property type="entry name" value="LONG-CHAIN-FATTY-ACID--COA LIGASE"/>
    <property type="match status" value="1"/>
</dbReference>
<dbReference type="RefSeq" id="WP_062733249.1">
    <property type="nucleotide sequence ID" value="NZ_BJZS01000065.1"/>
</dbReference>
<dbReference type="GO" id="GO:0005524">
    <property type="term" value="F:ATP binding"/>
    <property type="evidence" value="ECO:0007669"/>
    <property type="project" value="UniProtKB-KW"/>
</dbReference>
<dbReference type="GO" id="GO:0004467">
    <property type="term" value="F:long-chain fatty acid-CoA ligase activity"/>
    <property type="evidence" value="ECO:0007669"/>
    <property type="project" value="TreeGrafter"/>
</dbReference>
<dbReference type="PROSITE" id="PS00455">
    <property type="entry name" value="AMP_BINDING"/>
    <property type="match status" value="1"/>
</dbReference>
<dbReference type="Gene3D" id="3.40.50.12780">
    <property type="entry name" value="N-terminal domain of ligase-like"/>
    <property type="match status" value="1"/>
</dbReference>
<sequence>MRHVATDALVDPPAHRSITDFLLMQADRDGDPHLYTVLVPGGAAREVRAREFRTAVQGVAKGLVAAGIEPGDRVGILSRTRYEWTLVDFAIWYAGAVPVPVYDSSSAQQIRWIMADSDAKAIFVETEALERAVGEAAREEPFAAAERIWRLDGTGAGLDGLIASGAGVPDEELEARRSSRGLEDVATIIYTSGTTGPPKGCELTHGNFVRLCENTTLVVADIIHPGARTLLFLPLAHVFARFVEVIALYSGTVLAHTPDVKNLMGDLESFRPTFILAVPRVFEKIYQSARLKAEKGGKAKALIFERAVRTAVAYSRAQQSGRVLPLLRARHALYDRLVYAKLREAMGGEVTHAVSGGAALGTRLGHFFNGIGVYVVEGYGLTETTAPIAVNTPEVGKIGTVGLPLPGNEVRIAEDGEVLVRGTHVMRGYHGREDLTAAAFEDGWFRTGDLGSLDEDGALTITGRKKEIIVTAGGKNVVPNVLEDPIRASAVVSQVMVVGDDRPFVAALVTLDQDVLPARLELMGLDPAMPLAEAARHPRIVEHVQEIVDHANKAVSRAESIRSFEILDVDWTEASGHLTPSMKIKRARIAQDFADRIEEIYSRPAPEPAPAPATPAERIKEKLSHAHLPGRGEG</sequence>
<reference evidence="5 6" key="1">
    <citation type="submission" date="2019-07" db="EMBL/GenBank/DDBJ databases">
        <title>Whole genome shotgun sequence of Kocuria turfanensis NBRC 107627.</title>
        <authorList>
            <person name="Hosoyama A."/>
            <person name="Uohara A."/>
            <person name="Ohji S."/>
            <person name="Ichikawa N."/>
        </authorList>
    </citation>
    <scope>NUCLEOTIDE SEQUENCE [LARGE SCALE GENOMIC DNA]</scope>
    <source>
        <strain evidence="5 6">NBRC 107627</strain>
    </source>
</reference>
<dbReference type="SUPFAM" id="SSF56801">
    <property type="entry name" value="Acetyl-CoA synthetase-like"/>
    <property type="match status" value="1"/>
</dbReference>
<evidence type="ECO:0000259" key="4">
    <source>
        <dbReference type="Pfam" id="PF00501"/>
    </source>
</evidence>
<dbReference type="InterPro" id="IPR042099">
    <property type="entry name" value="ANL_N_sf"/>
</dbReference>
<dbReference type="EMBL" id="BJZS01000065">
    <property type="protein sequence ID" value="GEO95997.1"/>
    <property type="molecule type" value="Genomic_DNA"/>
</dbReference>
<feature type="domain" description="AMP-dependent synthetase/ligase" evidence="4">
    <location>
        <begin position="49"/>
        <end position="430"/>
    </location>
</feature>
<keyword evidence="1" id="KW-0547">Nucleotide-binding</keyword>
<keyword evidence="6" id="KW-1185">Reference proteome</keyword>
<dbReference type="Pfam" id="PF00501">
    <property type="entry name" value="AMP-binding"/>
    <property type="match status" value="1"/>
</dbReference>